<feature type="domain" description="Dicer dsRNA-binding fold" evidence="28">
    <location>
        <begin position="656"/>
        <end position="748"/>
    </location>
</feature>
<evidence type="ECO:0000256" key="15">
    <source>
        <dbReference type="ARBA" id="ARBA00022840"/>
    </source>
</evidence>
<evidence type="ECO:0000256" key="9">
    <source>
        <dbReference type="ARBA" id="ARBA00022723"/>
    </source>
</evidence>
<dbReference type="Pfam" id="PF00271">
    <property type="entry name" value="Helicase_C"/>
    <property type="match status" value="1"/>
</dbReference>
<dbReference type="PROSITE" id="PS00517">
    <property type="entry name" value="RNASE_3_1"/>
    <property type="match status" value="1"/>
</dbReference>
<dbReference type="InterPro" id="IPR036389">
    <property type="entry name" value="RNase_III_sf"/>
</dbReference>
<dbReference type="Pfam" id="PF00636">
    <property type="entry name" value="Ribonuclease_3"/>
    <property type="match status" value="2"/>
</dbReference>
<dbReference type="GO" id="GO:0005737">
    <property type="term" value="C:cytoplasm"/>
    <property type="evidence" value="ECO:0007669"/>
    <property type="project" value="UniProtKB-SubCell"/>
</dbReference>
<dbReference type="SMART" id="SM00490">
    <property type="entry name" value="HELICc"/>
    <property type="match status" value="1"/>
</dbReference>
<evidence type="ECO:0000256" key="11">
    <source>
        <dbReference type="ARBA" id="ARBA00022741"/>
    </source>
</evidence>
<keyword evidence="15" id="KW-0067">ATP-binding</keyword>
<evidence type="ECO:0000256" key="18">
    <source>
        <dbReference type="ARBA" id="ARBA00023158"/>
    </source>
</evidence>
<keyword evidence="10" id="KW-0677">Repeat</keyword>
<dbReference type="Proteomes" id="UP000014500">
    <property type="component" value="Unassembled WGS sequence"/>
</dbReference>
<dbReference type="eggNOG" id="KOG0701">
    <property type="taxonomic scope" value="Eukaryota"/>
</dbReference>
<organism evidence="29 30">
    <name type="scientific">Strigamia maritima</name>
    <name type="common">European centipede</name>
    <name type="synonym">Geophilus maritimus</name>
    <dbReference type="NCBI Taxonomy" id="126957"/>
    <lineage>
        <taxon>Eukaryota</taxon>
        <taxon>Metazoa</taxon>
        <taxon>Ecdysozoa</taxon>
        <taxon>Arthropoda</taxon>
        <taxon>Myriapoda</taxon>
        <taxon>Chilopoda</taxon>
        <taxon>Pleurostigmophora</taxon>
        <taxon>Geophilomorpha</taxon>
        <taxon>Linotaeniidae</taxon>
        <taxon>Strigamia</taxon>
    </lineage>
</organism>
<dbReference type="Pfam" id="PF20930">
    <property type="entry name" value="Dicer_PBD"/>
    <property type="match status" value="1"/>
</dbReference>
<feature type="domain" description="DRBM" evidence="23">
    <location>
        <begin position="1964"/>
        <end position="2029"/>
    </location>
</feature>
<keyword evidence="12" id="KW-0255">Endonuclease</keyword>
<evidence type="ECO:0000256" key="6">
    <source>
        <dbReference type="ARBA" id="ARBA00022490"/>
    </source>
</evidence>
<dbReference type="OMA" id="CGFHKYF"/>
<accession>T1J2F6</accession>
<comment type="similarity">
    <text evidence="20 21">Belongs to the helicase family. Dicer subfamily.</text>
</comment>
<evidence type="ECO:0000256" key="1">
    <source>
        <dbReference type="ARBA" id="ARBA00000109"/>
    </source>
</evidence>
<evidence type="ECO:0000313" key="30">
    <source>
        <dbReference type="Proteomes" id="UP000014500"/>
    </source>
</evidence>
<evidence type="ECO:0000259" key="27">
    <source>
        <dbReference type="PROSITE" id="PS51194"/>
    </source>
</evidence>
<dbReference type="InterPro" id="IPR027417">
    <property type="entry name" value="P-loop_NTPase"/>
</dbReference>
<dbReference type="FunFam" id="1.10.1520.10:FF:000005">
    <property type="entry name" value="Putative endoribonuclease dicer"/>
    <property type="match status" value="1"/>
</dbReference>
<evidence type="ECO:0000256" key="20">
    <source>
        <dbReference type="ARBA" id="ARBA00035116"/>
    </source>
</evidence>
<dbReference type="GO" id="GO:0004386">
    <property type="term" value="F:helicase activity"/>
    <property type="evidence" value="ECO:0007669"/>
    <property type="project" value="UniProtKB-KW"/>
</dbReference>
<evidence type="ECO:0000256" key="17">
    <source>
        <dbReference type="ARBA" id="ARBA00022884"/>
    </source>
</evidence>
<dbReference type="PhylomeDB" id="T1J2F6"/>
<dbReference type="Gene3D" id="3.30.160.380">
    <property type="entry name" value="Dicer dimerisation domain"/>
    <property type="match status" value="1"/>
</dbReference>
<keyword evidence="18" id="KW-0943">RNA-mediated gene silencing</keyword>
<dbReference type="CDD" id="cd15903">
    <property type="entry name" value="Dicer_PBD"/>
    <property type="match status" value="1"/>
</dbReference>
<dbReference type="HOGENOM" id="CLU_000907_4_4_1"/>
<keyword evidence="7" id="KW-0597">Phosphoprotein</keyword>
<evidence type="ECO:0000256" key="8">
    <source>
        <dbReference type="ARBA" id="ARBA00022722"/>
    </source>
</evidence>
<proteinExistence type="inferred from homology"/>
<dbReference type="InterPro" id="IPR036085">
    <property type="entry name" value="PAZ_dom_sf"/>
</dbReference>
<evidence type="ECO:0000259" key="23">
    <source>
        <dbReference type="PROSITE" id="PS50137"/>
    </source>
</evidence>
<feature type="domain" description="Helicase ATP-binding" evidence="26">
    <location>
        <begin position="33"/>
        <end position="213"/>
    </location>
</feature>
<evidence type="ECO:0000259" key="26">
    <source>
        <dbReference type="PROSITE" id="PS51192"/>
    </source>
</evidence>
<reference evidence="30" key="1">
    <citation type="submission" date="2011-05" db="EMBL/GenBank/DDBJ databases">
        <authorList>
            <person name="Richards S.R."/>
            <person name="Qu J."/>
            <person name="Jiang H."/>
            <person name="Jhangiani S.N."/>
            <person name="Agravi P."/>
            <person name="Goodspeed R."/>
            <person name="Gross S."/>
            <person name="Mandapat C."/>
            <person name="Jackson L."/>
            <person name="Mathew T."/>
            <person name="Pu L."/>
            <person name="Thornton R."/>
            <person name="Saada N."/>
            <person name="Wilczek-Boney K.B."/>
            <person name="Lee S."/>
            <person name="Kovar C."/>
            <person name="Wu Y."/>
            <person name="Scherer S.E."/>
            <person name="Worley K.C."/>
            <person name="Muzny D.M."/>
            <person name="Gibbs R."/>
        </authorList>
    </citation>
    <scope>NUCLEOTIDE SEQUENCE</scope>
    <source>
        <strain evidence="30">Brora</strain>
    </source>
</reference>
<keyword evidence="30" id="KW-1185">Reference proteome</keyword>
<dbReference type="FunFam" id="2.170.260.10:FF:000002">
    <property type="entry name" value="Putative Endoribonuclease Dicer"/>
    <property type="match status" value="1"/>
</dbReference>
<keyword evidence="13" id="KW-0378">Hydrolase</keyword>
<evidence type="ECO:0000256" key="5">
    <source>
        <dbReference type="ARBA" id="ARBA00012177"/>
    </source>
</evidence>
<keyword evidence="11" id="KW-0547">Nucleotide-binding</keyword>
<evidence type="ECO:0000256" key="14">
    <source>
        <dbReference type="ARBA" id="ARBA00022806"/>
    </source>
</evidence>
<feature type="domain" description="PAZ" evidence="25">
    <location>
        <begin position="921"/>
        <end position="1067"/>
    </location>
</feature>
<dbReference type="EC" id="3.1.26.3" evidence="5"/>
<dbReference type="SMART" id="SM00358">
    <property type="entry name" value="DSRM"/>
    <property type="match status" value="1"/>
</dbReference>
<evidence type="ECO:0000256" key="7">
    <source>
        <dbReference type="ARBA" id="ARBA00022553"/>
    </source>
</evidence>
<evidence type="ECO:0000259" key="24">
    <source>
        <dbReference type="PROSITE" id="PS50142"/>
    </source>
</evidence>
<protein>
    <recommendedName>
        <fullName evidence="5">ribonuclease III</fullName>
        <ecNumber evidence="5">3.1.26.3</ecNumber>
    </recommendedName>
</protein>
<dbReference type="InterPro" id="IPR044441">
    <property type="entry name" value="DICER_DSRM"/>
</dbReference>
<dbReference type="InterPro" id="IPR003100">
    <property type="entry name" value="PAZ_dom"/>
</dbReference>
<dbReference type="PROSITE" id="PS51192">
    <property type="entry name" value="HELICASE_ATP_BIND_1"/>
    <property type="match status" value="1"/>
</dbReference>
<dbReference type="GO" id="GO:0006309">
    <property type="term" value="P:apoptotic DNA fragmentation"/>
    <property type="evidence" value="ECO:0007669"/>
    <property type="project" value="TreeGrafter"/>
</dbReference>
<dbReference type="InterPro" id="IPR048512">
    <property type="entry name" value="Dicer_platform"/>
</dbReference>
<dbReference type="PANTHER" id="PTHR14950:SF37">
    <property type="entry name" value="ENDORIBONUCLEASE DICER"/>
    <property type="match status" value="1"/>
</dbReference>
<dbReference type="InterPro" id="IPR001650">
    <property type="entry name" value="Helicase_C-like"/>
</dbReference>
<feature type="domain" description="RNase III" evidence="24">
    <location>
        <begin position="1493"/>
        <end position="1721"/>
    </location>
</feature>
<dbReference type="SUPFAM" id="SSF69065">
    <property type="entry name" value="RNase III domain-like"/>
    <property type="match status" value="2"/>
</dbReference>
<dbReference type="SUPFAM" id="SSF54768">
    <property type="entry name" value="dsRNA-binding domain-like"/>
    <property type="match status" value="1"/>
</dbReference>
<feature type="region of interest" description="Disordered" evidence="22">
    <location>
        <begin position="1242"/>
        <end position="1265"/>
    </location>
</feature>
<dbReference type="GO" id="GO:0005524">
    <property type="term" value="F:ATP binding"/>
    <property type="evidence" value="ECO:0007669"/>
    <property type="project" value="UniProtKB-KW"/>
</dbReference>
<dbReference type="FunFam" id="3.30.160.20:FF:000015">
    <property type="entry name" value="endoribonuclease Dicer"/>
    <property type="match status" value="1"/>
</dbReference>
<dbReference type="GO" id="GO:0070578">
    <property type="term" value="C:RISC-loading complex"/>
    <property type="evidence" value="ECO:0007669"/>
    <property type="project" value="TreeGrafter"/>
</dbReference>
<sequence length="2035" mass="233918">MTTEYLPPRIRRLPFHDNIHTSIFTPREYQVELLDAARKHNLIMCLGTIPNKVFVSLMLVRELAFEIRRRKREKLKWTVVVFTCGDYKLMKCRITVVHRYANMIRDHIDLNVAEFTRKEHLSVENNLTDNNVLVMTAQIFDHFLQTDKNYLSHINLIILGDSHLLVKHNRDYEKIAKTLRQFEPPLRILGLSANIMQTSCEEPHQLELYMNCLERTVNCRVETSSNMLSLSRFGNQSNEIVVECRKTTSKPKSHDIDAEPDLDTEIRGIVESALAFVSDHVYKPEEIYGSLDEDLNIPDPNIIPKFYLNEILHILSSLGAWCVNRASRRFLRELKKHKDDTPYERHYLLISMVYTIMEVVQAACEYRFRNLTEIEKILNYSSPKILRLLDILIQFKPSTNLKETSETSLPNQAARNCADSKCKNCCCNCENNAKNEEATKQKPGYRRPRYQNSNSGFDDPNALCGLVFVDKRNTACIMHMLLKELSRHDEEYRFLVPNFLVGYNKFPVKQKVPQSGENREVMVEHRKQEEVLRRFRLHECNLLVTTSVLQEGIDIPKCNLVVRFDLPRDYKAYVQCKGRARASKSHFVLLTESCETNGFVDDLARFKTIEEVLLSRCHEREVPTDEESDPKMSDELLPVYRPNDTEGGAKVSMSTAISLVNKYSAKLPSDTFTRLTPLCKMRRMGENEFQAVLFLPINSPIKKPVVGPVMKNEAFAKMAAALNMCKVLHKAGELDDNLFPVGKESVHYEAELMEKWDEESVAEGAPKPGTTKRRQYYYKSTAKAFVNCHPSPKEANYVYVINMKLTCPIPEEQNTRGRRIYAPEETERCFGIVTSKPIPKICGFPVFTRSGEVTVLLEEINSQLLLTNDQLLRLSFFHNYTFSKVLRLEKYPMKYDPTTAESCYFIVPLNKREQSLIVDWDFVDLIYCQQNVKPRLIPECEREKFEFVLPNYEDSVVMPWYRNLDQPQYFYVAEICYTLNPKSDFPDDEFETFENYYFKKYNIQIQRLGQPLLDVDHTSARLNLLTPRYVNRKGVALPTSSEETKRAKRENLQQKQILVPELCTIHPFPASLWRKAVCLPCVLYRANSLLVAEQLRVRVAMEAGLGKKNIAIDYEWPVLDFGWSLADVLRAHAANKEAAIVNNNKNNVKPDVNKPIWENVKPVAPKKTLKQWGTMGGGSAFDIGTWSNDMIEEDDDVETDNRSKVGAFEGDFFDLKNLPANLMMLNSNGFNEEEESELEDIENKKKNDHKPTIRIGSPSNFEDDDGWEFENGEDVDVMNIPGFSFISVSGGAFNLEDLSRDLEAYEEEEESTMQTETFEDDDEKGDYPVVSYWGDSNEDNNTVKNVAAQPMNTDKTLMEETEDDFVLEWDDWGKNDEERCADDELAKEYFRIKMEEQKKSLNIIGEDEKIVLNKDDSRSRVRKMSKLHLDKPDMLKTSYRNEEPDAQSVRPGSPVLDRLLLHLDTLNAPTTKEVCDNSVITTRDKMSDQNEEAFSFDKQVSLSSHPGPSPSVILQGLTMSNANDGINLERLETIGDSFLKHAITAYLYCTYPNIHEGKLSYLRSKQVSNLNLYRLGKKKGLGECMIATKFEPNDNWLPPGYFVPKELEQALIDSGIPAGHWNIAHLPDLKDWKDLDAEQIRKALVKDDTDEMETPNVTECNNVVVVVEDLKVENGENQNGETEGGLMCFIPYNLMTQHSIPDKSIADCVEALIGAYLTSCGPRGALLFMSWLGIKVLPQVSHETIPEFGFLKAPPSPLLRIMPNAELELDILLDGYDRFEEKIGYCFRDRSYLLQSFTHASYHYNRLTDCYQRLEFLGDAVLDYLITRHLYEDPRQHSPGALTDLRSALVNNTIFATLAVKHDFHKYFKAICPGLFVVIDKFVQMQKENNHKLNEEVKINFNYYFIEEDECEEAEDIEVPKALGDVFESVAGAIYLDSNMSLDTVWRVYYNMMKSEIEQFMTNVPKSPIRELLEMEPETAKFGIPEKTLDGKVRVTVEIFGKGKFRGLGRNYRIAKCTAAKHALKALKKLQGFHS</sequence>
<evidence type="ECO:0000256" key="3">
    <source>
        <dbReference type="ARBA" id="ARBA00001946"/>
    </source>
</evidence>
<dbReference type="PROSITE" id="PS51327">
    <property type="entry name" value="DICER_DSRBF"/>
    <property type="match status" value="1"/>
</dbReference>
<dbReference type="PROSITE" id="PS51194">
    <property type="entry name" value="HELICASE_CTER"/>
    <property type="match status" value="1"/>
</dbReference>
<dbReference type="SMART" id="SM00949">
    <property type="entry name" value="PAZ"/>
    <property type="match status" value="1"/>
</dbReference>
<dbReference type="EMBL" id="JH431804">
    <property type="status" value="NOT_ANNOTATED_CDS"/>
    <property type="molecule type" value="Genomic_DNA"/>
</dbReference>
<comment type="subcellular location">
    <subcellularLocation>
        <location evidence="4">Cytoplasm</location>
    </subcellularLocation>
</comment>
<evidence type="ECO:0000259" key="25">
    <source>
        <dbReference type="PROSITE" id="PS50821"/>
    </source>
</evidence>
<evidence type="ECO:0000256" key="4">
    <source>
        <dbReference type="ARBA" id="ARBA00004496"/>
    </source>
</evidence>
<dbReference type="GO" id="GO:0005634">
    <property type="term" value="C:nucleus"/>
    <property type="evidence" value="ECO:0007669"/>
    <property type="project" value="TreeGrafter"/>
</dbReference>
<comment type="catalytic activity">
    <reaction evidence="1">
        <text>Endonucleolytic cleavage to 5'-phosphomonoester.</text>
        <dbReference type="EC" id="3.1.26.3"/>
    </reaction>
</comment>
<dbReference type="InterPro" id="IPR014001">
    <property type="entry name" value="Helicase_ATP-bd"/>
</dbReference>
<evidence type="ECO:0000259" key="28">
    <source>
        <dbReference type="PROSITE" id="PS51327"/>
    </source>
</evidence>
<dbReference type="CDD" id="cd00593">
    <property type="entry name" value="RIBOc"/>
    <property type="match status" value="2"/>
</dbReference>
<dbReference type="SMART" id="SM00535">
    <property type="entry name" value="RIBOc"/>
    <property type="match status" value="2"/>
</dbReference>
<dbReference type="InterPro" id="IPR038248">
    <property type="entry name" value="Dicer_dimer_sf"/>
</dbReference>
<comment type="cofactor">
    <cofactor evidence="3">
        <name>Mg(2+)</name>
        <dbReference type="ChEBI" id="CHEBI:18420"/>
    </cofactor>
</comment>
<feature type="domain" description="Helicase C-terminal" evidence="27">
    <location>
        <begin position="456"/>
        <end position="628"/>
    </location>
</feature>
<dbReference type="Gene3D" id="2.170.260.10">
    <property type="entry name" value="paz domain"/>
    <property type="match status" value="1"/>
</dbReference>
<evidence type="ECO:0000256" key="12">
    <source>
        <dbReference type="ARBA" id="ARBA00022759"/>
    </source>
</evidence>
<dbReference type="SUPFAM" id="SSF52540">
    <property type="entry name" value="P-loop containing nucleoside triphosphate hydrolases"/>
    <property type="match status" value="1"/>
</dbReference>
<dbReference type="GO" id="GO:0003723">
    <property type="term" value="F:RNA binding"/>
    <property type="evidence" value="ECO:0007669"/>
    <property type="project" value="UniProtKB-UniRule"/>
</dbReference>
<evidence type="ECO:0000256" key="13">
    <source>
        <dbReference type="ARBA" id="ARBA00022801"/>
    </source>
</evidence>
<keyword evidence="9" id="KW-0479">Metal-binding</keyword>
<evidence type="ECO:0000256" key="2">
    <source>
        <dbReference type="ARBA" id="ARBA00001936"/>
    </source>
</evidence>
<dbReference type="Pfam" id="PF20932">
    <property type="entry name" value="Dicer_dsRBD"/>
    <property type="match status" value="1"/>
</dbReference>
<dbReference type="InterPro" id="IPR000999">
    <property type="entry name" value="RNase_III_dom"/>
</dbReference>
<dbReference type="Pfam" id="PF03368">
    <property type="entry name" value="Dicer_dimer"/>
    <property type="match status" value="1"/>
</dbReference>
<keyword evidence="16" id="KW-0460">Magnesium</keyword>
<dbReference type="GO" id="GO:0046872">
    <property type="term" value="F:metal ion binding"/>
    <property type="evidence" value="ECO:0007669"/>
    <property type="project" value="UniProtKB-KW"/>
</dbReference>
<dbReference type="GO" id="GO:0004525">
    <property type="term" value="F:ribonuclease III activity"/>
    <property type="evidence" value="ECO:0007669"/>
    <property type="project" value="UniProtKB-EC"/>
</dbReference>
<evidence type="ECO:0000256" key="16">
    <source>
        <dbReference type="ARBA" id="ARBA00022842"/>
    </source>
</evidence>
<dbReference type="STRING" id="126957.T1J2F6"/>
<dbReference type="Pfam" id="PF02170">
    <property type="entry name" value="PAZ"/>
    <property type="match status" value="1"/>
</dbReference>
<evidence type="ECO:0000256" key="19">
    <source>
        <dbReference type="ARBA" id="ARBA00023211"/>
    </source>
</evidence>
<dbReference type="EnsemblMetazoa" id="SMAR007746-RA">
    <property type="protein sequence ID" value="SMAR007746-PA"/>
    <property type="gene ID" value="SMAR007746"/>
</dbReference>
<evidence type="ECO:0000256" key="21">
    <source>
        <dbReference type="PROSITE-ProRule" id="PRU00657"/>
    </source>
</evidence>
<keyword evidence="14" id="KW-0347">Helicase</keyword>
<dbReference type="PROSITE" id="PS50821">
    <property type="entry name" value="PAZ"/>
    <property type="match status" value="1"/>
</dbReference>
<keyword evidence="17 21" id="KW-0694">RNA-binding</keyword>
<keyword evidence="8" id="KW-0540">Nuclease</keyword>
<dbReference type="GO" id="GO:0030422">
    <property type="term" value="P:siRNA processing"/>
    <property type="evidence" value="ECO:0007669"/>
    <property type="project" value="InterPro"/>
</dbReference>
<dbReference type="Gene3D" id="3.30.160.20">
    <property type="match status" value="1"/>
</dbReference>
<feature type="compositionally biased region" description="Basic and acidic residues" evidence="22">
    <location>
        <begin position="1242"/>
        <end position="1251"/>
    </location>
</feature>
<keyword evidence="19" id="KW-0464">Manganese</keyword>
<dbReference type="InterPro" id="IPR005034">
    <property type="entry name" value="Dicer_dimerisation"/>
</dbReference>
<dbReference type="InterPro" id="IPR048513">
    <property type="entry name" value="Dicer_PBD"/>
</dbReference>
<name>T1J2F6_STRMM</name>
<dbReference type="PANTHER" id="PTHR14950">
    <property type="entry name" value="DICER-RELATED"/>
    <property type="match status" value="1"/>
</dbReference>
<dbReference type="Gene3D" id="3.40.50.300">
    <property type="entry name" value="P-loop containing nucleotide triphosphate hydrolases"/>
    <property type="match status" value="2"/>
</dbReference>
<evidence type="ECO:0000256" key="22">
    <source>
        <dbReference type="SAM" id="MobiDB-lite"/>
    </source>
</evidence>
<dbReference type="SUPFAM" id="SSF101690">
    <property type="entry name" value="PAZ domain"/>
    <property type="match status" value="1"/>
</dbReference>
<reference evidence="29" key="2">
    <citation type="submission" date="2015-02" db="UniProtKB">
        <authorList>
            <consortium name="EnsemblMetazoa"/>
        </authorList>
    </citation>
    <scope>IDENTIFICATION</scope>
</reference>
<evidence type="ECO:0000256" key="10">
    <source>
        <dbReference type="ARBA" id="ARBA00022737"/>
    </source>
</evidence>
<evidence type="ECO:0000313" key="29">
    <source>
        <dbReference type="EnsemblMetazoa" id="SMAR007746-PA"/>
    </source>
</evidence>
<dbReference type="InterPro" id="IPR014720">
    <property type="entry name" value="dsRBD_dom"/>
</dbReference>
<dbReference type="Pfam" id="PF20931">
    <property type="entry name" value="Dicer_platform"/>
    <property type="match status" value="1"/>
</dbReference>
<feature type="domain" description="RNase III" evidence="24">
    <location>
        <begin position="1776"/>
        <end position="1939"/>
    </location>
</feature>
<dbReference type="GO" id="GO:0004530">
    <property type="term" value="F:deoxyribonuclease I activity"/>
    <property type="evidence" value="ECO:0007669"/>
    <property type="project" value="TreeGrafter"/>
</dbReference>
<dbReference type="GO" id="GO:0016441">
    <property type="term" value="P:post-transcriptional gene silencing"/>
    <property type="evidence" value="ECO:0007669"/>
    <property type="project" value="UniProtKB-ARBA"/>
</dbReference>
<dbReference type="PROSITE" id="PS50142">
    <property type="entry name" value="RNASE_3_2"/>
    <property type="match status" value="2"/>
</dbReference>
<dbReference type="GO" id="GO:0031054">
    <property type="term" value="P:pre-miRNA processing"/>
    <property type="evidence" value="ECO:0007669"/>
    <property type="project" value="InterPro"/>
</dbReference>
<dbReference type="Gene3D" id="1.10.1520.10">
    <property type="entry name" value="Ribonuclease III domain"/>
    <property type="match status" value="2"/>
</dbReference>
<dbReference type="CDD" id="cd10843">
    <property type="entry name" value="DSRM_DICER"/>
    <property type="match status" value="1"/>
</dbReference>
<comment type="cofactor">
    <cofactor evidence="2">
        <name>Mn(2+)</name>
        <dbReference type="ChEBI" id="CHEBI:29035"/>
    </cofactor>
</comment>
<keyword evidence="6" id="KW-0963">Cytoplasm</keyword>
<dbReference type="PROSITE" id="PS50137">
    <property type="entry name" value="DS_RBD"/>
    <property type="match status" value="1"/>
</dbReference>